<evidence type="ECO:0000259" key="3">
    <source>
        <dbReference type="Pfam" id="PF01494"/>
    </source>
</evidence>
<dbReference type="PANTHER" id="PTHR46496:SF8">
    <property type="entry name" value="FAD-BINDING DOMAIN-CONTAINING PROTEIN"/>
    <property type="match status" value="1"/>
</dbReference>
<keyword evidence="2" id="KW-0732">Signal</keyword>
<dbReference type="KEGG" id="ehx:EMIHUDRAFT_468023"/>
<dbReference type="HOGENOM" id="CLU_553708_0_0_1"/>
<feature type="region of interest" description="Disordered" evidence="1">
    <location>
        <begin position="446"/>
        <end position="493"/>
    </location>
</feature>
<dbReference type="PANTHER" id="PTHR46496">
    <property type="match status" value="1"/>
</dbReference>
<organism evidence="4 5">
    <name type="scientific">Emiliania huxleyi (strain CCMP1516)</name>
    <dbReference type="NCBI Taxonomy" id="280463"/>
    <lineage>
        <taxon>Eukaryota</taxon>
        <taxon>Haptista</taxon>
        <taxon>Haptophyta</taxon>
        <taxon>Prymnesiophyceae</taxon>
        <taxon>Isochrysidales</taxon>
        <taxon>Noelaerhabdaceae</taxon>
        <taxon>Emiliania</taxon>
    </lineage>
</organism>
<dbReference type="Pfam" id="PF01494">
    <property type="entry name" value="FAD_binding_3"/>
    <property type="match status" value="1"/>
</dbReference>
<evidence type="ECO:0000256" key="1">
    <source>
        <dbReference type="SAM" id="MobiDB-lite"/>
    </source>
</evidence>
<feature type="chain" id="PRO_5044291727" description="FAD-binding domain-containing protein" evidence="2">
    <location>
        <begin position="21"/>
        <end position="493"/>
    </location>
</feature>
<dbReference type="Gene3D" id="3.50.50.60">
    <property type="entry name" value="FAD/NAD(P)-binding domain"/>
    <property type="match status" value="1"/>
</dbReference>
<dbReference type="eggNOG" id="KOG2614">
    <property type="taxonomic scope" value="Eukaryota"/>
</dbReference>
<protein>
    <recommendedName>
        <fullName evidence="3">FAD-binding domain-containing protein</fullName>
    </recommendedName>
</protein>
<feature type="signal peptide" evidence="2">
    <location>
        <begin position="1"/>
        <end position="20"/>
    </location>
</feature>
<reference evidence="4" key="2">
    <citation type="submission" date="2024-10" db="UniProtKB">
        <authorList>
            <consortium name="EnsemblProtists"/>
        </authorList>
    </citation>
    <scope>IDENTIFICATION</scope>
</reference>
<dbReference type="RefSeq" id="XP_005784828.1">
    <property type="nucleotide sequence ID" value="XM_005784771.1"/>
</dbReference>
<dbReference type="STRING" id="2903.R1FGJ2"/>
<feature type="compositionally biased region" description="Basic and acidic residues" evidence="1">
    <location>
        <begin position="296"/>
        <end position="326"/>
    </location>
</feature>
<dbReference type="SUPFAM" id="SSF51905">
    <property type="entry name" value="FAD/NAD(P)-binding domain"/>
    <property type="match status" value="1"/>
</dbReference>
<dbReference type="GO" id="GO:0071949">
    <property type="term" value="F:FAD binding"/>
    <property type="evidence" value="ECO:0007669"/>
    <property type="project" value="InterPro"/>
</dbReference>
<dbReference type="InterPro" id="IPR002938">
    <property type="entry name" value="FAD-bd"/>
</dbReference>
<evidence type="ECO:0000313" key="5">
    <source>
        <dbReference type="Proteomes" id="UP000013827"/>
    </source>
</evidence>
<name>A0A0D3K9G4_EMIH1</name>
<feature type="compositionally biased region" description="Basic residues" evidence="1">
    <location>
        <begin position="372"/>
        <end position="387"/>
    </location>
</feature>
<dbReference type="EnsemblProtists" id="EOD32399">
    <property type="protein sequence ID" value="EOD32399"/>
    <property type="gene ID" value="EMIHUDRAFT_468023"/>
</dbReference>
<sequence>MNLPSPSLLLLLLLATPAAALRAGVIGGGLGGLACCNALRKVGIEAEVFERAPKLSPQAGTGLTLWPNGLSALEAIDPGLSAHVLRAGSTTQHIEVTSADGLTKLPNPTGDPRRFPSTYGHPMANVRWSKLQKVLAARLPEGIIHLDRQLTKVEPAGGGVTAHFERSEGGAESAHFDLLVGADGINSALRQQLVGDGAPRDAGRTIWRSIIPYEERLLQAGSCSMSAGAGKVGFLTHLSEGELYWSAFATDEAIAKSGLVRGDFSSVKEYLVAQFSDVYKLLPVLERTPEEAILERRAETSRDSPRLAEIRRDAPRLAEVRRDSPRRCSSSGGGEPPVLLWPRRPRHMPSTGRRQGSARRRQRQGCHSVGGGRRRGGPASHAARRRLPRDDPVARPRRKHVLRGGVPLGGSPARRDDRRGGGCGSSGLRGCPDGACALDRQAVGRARPDGVRGPRRVHAAAADGAGRHVGHRLQAPRCLSPAPPPGRRASSQE</sequence>
<feature type="region of interest" description="Disordered" evidence="1">
    <location>
        <begin position="296"/>
        <end position="431"/>
    </location>
</feature>
<accession>A0A0D3K9G4</accession>
<dbReference type="PRINTS" id="PR00420">
    <property type="entry name" value="RNGMNOXGNASE"/>
</dbReference>
<dbReference type="InterPro" id="IPR036188">
    <property type="entry name" value="FAD/NAD-bd_sf"/>
</dbReference>
<dbReference type="PaxDb" id="2903-EOD32399"/>
<evidence type="ECO:0000256" key="2">
    <source>
        <dbReference type="SAM" id="SignalP"/>
    </source>
</evidence>
<proteinExistence type="predicted"/>
<dbReference type="GeneID" id="17277671"/>
<feature type="domain" description="FAD-binding" evidence="3">
    <location>
        <begin position="24"/>
        <end position="193"/>
    </location>
</feature>
<dbReference type="AlphaFoldDB" id="A0A0D3K9G4"/>
<keyword evidence="5" id="KW-1185">Reference proteome</keyword>
<dbReference type="Proteomes" id="UP000013827">
    <property type="component" value="Unassembled WGS sequence"/>
</dbReference>
<reference evidence="5" key="1">
    <citation type="journal article" date="2013" name="Nature">
        <title>Pan genome of the phytoplankton Emiliania underpins its global distribution.</title>
        <authorList>
            <person name="Read B.A."/>
            <person name="Kegel J."/>
            <person name="Klute M.J."/>
            <person name="Kuo A."/>
            <person name="Lefebvre S.C."/>
            <person name="Maumus F."/>
            <person name="Mayer C."/>
            <person name="Miller J."/>
            <person name="Monier A."/>
            <person name="Salamov A."/>
            <person name="Young J."/>
            <person name="Aguilar M."/>
            <person name="Claverie J.M."/>
            <person name="Frickenhaus S."/>
            <person name="Gonzalez K."/>
            <person name="Herman E.K."/>
            <person name="Lin Y.C."/>
            <person name="Napier J."/>
            <person name="Ogata H."/>
            <person name="Sarno A.F."/>
            <person name="Shmutz J."/>
            <person name="Schroeder D."/>
            <person name="de Vargas C."/>
            <person name="Verret F."/>
            <person name="von Dassow P."/>
            <person name="Valentin K."/>
            <person name="Van de Peer Y."/>
            <person name="Wheeler G."/>
            <person name="Dacks J.B."/>
            <person name="Delwiche C.F."/>
            <person name="Dyhrman S.T."/>
            <person name="Glockner G."/>
            <person name="John U."/>
            <person name="Richards T."/>
            <person name="Worden A.Z."/>
            <person name="Zhang X."/>
            <person name="Grigoriev I.V."/>
            <person name="Allen A.E."/>
            <person name="Bidle K."/>
            <person name="Borodovsky M."/>
            <person name="Bowler C."/>
            <person name="Brownlee C."/>
            <person name="Cock J.M."/>
            <person name="Elias M."/>
            <person name="Gladyshev V.N."/>
            <person name="Groth M."/>
            <person name="Guda C."/>
            <person name="Hadaegh A."/>
            <person name="Iglesias-Rodriguez M.D."/>
            <person name="Jenkins J."/>
            <person name="Jones B.M."/>
            <person name="Lawson T."/>
            <person name="Leese F."/>
            <person name="Lindquist E."/>
            <person name="Lobanov A."/>
            <person name="Lomsadze A."/>
            <person name="Malik S.B."/>
            <person name="Marsh M.E."/>
            <person name="Mackinder L."/>
            <person name="Mock T."/>
            <person name="Mueller-Roeber B."/>
            <person name="Pagarete A."/>
            <person name="Parker M."/>
            <person name="Probert I."/>
            <person name="Quesneville H."/>
            <person name="Raines C."/>
            <person name="Rensing S.A."/>
            <person name="Riano-Pachon D.M."/>
            <person name="Richier S."/>
            <person name="Rokitta S."/>
            <person name="Shiraiwa Y."/>
            <person name="Soanes D.M."/>
            <person name="van der Giezen M."/>
            <person name="Wahlund T.M."/>
            <person name="Williams B."/>
            <person name="Wilson W."/>
            <person name="Wolfe G."/>
            <person name="Wurch L.L."/>
        </authorList>
    </citation>
    <scope>NUCLEOTIDE SEQUENCE</scope>
</reference>
<evidence type="ECO:0000313" key="4">
    <source>
        <dbReference type="EnsemblProtists" id="EOD32399"/>
    </source>
</evidence>